<dbReference type="Proteomes" id="UP001220022">
    <property type="component" value="Unassembled WGS sequence"/>
</dbReference>
<sequence length="325" mass="32302">MAEIGSLPGHGAVSTTSPSPALGVSPALGRPPVPGSPTVLGMPPVPPPPAYPPPPAHQPGPPPSAPGRTVRGTAAAGICLVLGAGLLGGAAAGHFLGGDPAAAQTSQDDTALTYADARSLWHSVPVDTLFPRTVHGRGAGPGGADRTWTRIGVAPDSGCDGAFDPALASALAPVGCLRLLRATYTDATSSNVTTVGVLVTRADPASMAALRGTWAARHLGDRTDAMPRPVPFPGTVAAGFGPAQRASWTVDISDTLPVIGYAVSGFADGRTVTDPQPAAAATRQGATTAAAQSGLGYDAKGLASAIEHHIRTAVERPAHTHGTAS</sequence>
<proteinExistence type="predicted"/>
<reference evidence="2 3" key="1">
    <citation type="submission" date="2023-03" db="EMBL/GenBank/DDBJ databases">
        <title>Draft genome sequence of type strain Streptomyces ferralitis JCM 14344.</title>
        <authorList>
            <person name="Klaysubun C."/>
            <person name="Duangmal K."/>
        </authorList>
    </citation>
    <scope>NUCLEOTIDE SEQUENCE [LARGE SCALE GENOMIC DNA]</scope>
    <source>
        <strain evidence="2 3">JCM 14344</strain>
    </source>
</reference>
<dbReference type="EMBL" id="JARHTQ010000024">
    <property type="protein sequence ID" value="MDF2259583.1"/>
    <property type="molecule type" value="Genomic_DNA"/>
</dbReference>
<organism evidence="2 3">
    <name type="scientific">Streptantibioticus ferralitis</name>
    <dbReference type="NCBI Taxonomy" id="236510"/>
    <lineage>
        <taxon>Bacteria</taxon>
        <taxon>Bacillati</taxon>
        <taxon>Actinomycetota</taxon>
        <taxon>Actinomycetes</taxon>
        <taxon>Kitasatosporales</taxon>
        <taxon>Streptomycetaceae</taxon>
        <taxon>Streptantibioticus</taxon>
    </lineage>
</organism>
<evidence type="ECO:0000313" key="2">
    <source>
        <dbReference type="EMBL" id="MDF2259583.1"/>
    </source>
</evidence>
<protein>
    <recommendedName>
        <fullName evidence="4">PknH-like extracellular domain-containing protein</fullName>
    </recommendedName>
</protein>
<evidence type="ECO:0000256" key="1">
    <source>
        <dbReference type="SAM" id="MobiDB-lite"/>
    </source>
</evidence>
<accession>A0ABT5Z6X4</accession>
<keyword evidence="3" id="KW-1185">Reference proteome</keyword>
<name>A0ABT5Z6X4_9ACTN</name>
<feature type="compositionally biased region" description="Pro residues" evidence="1">
    <location>
        <begin position="43"/>
        <end position="65"/>
    </location>
</feature>
<evidence type="ECO:0000313" key="3">
    <source>
        <dbReference type="Proteomes" id="UP001220022"/>
    </source>
</evidence>
<feature type="region of interest" description="Disordered" evidence="1">
    <location>
        <begin position="1"/>
        <end position="69"/>
    </location>
</feature>
<comment type="caution">
    <text evidence="2">The sequence shown here is derived from an EMBL/GenBank/DDBJ whole genome shotgun (WGS) entry which is preliminary data.</text>
</comment>
<evidence type="ECO:0008006" key="4">
    <source>
        <dbReference type="Google" id="ProtNLM"/>
    </source>
</evidence>
<gene>
    <name evidence="2" type="ORF">P2L57_28860</name>
</gene>